<sequence>MGDWFQTIVVTDATPGEAQQLADNVLGWLIADGIVSAERTDCVLGSELGHPPGPRYAAAVEDADPELVKLWSNGLDIAVGRTVFDTGQGEPEAVTCPHCAAEVRLVDEGWQLIDEKWDHFRDAVHSWPEGEEEPVACVSCGRSAAVHVWQWADDCFVFGHLGFTFWNWPTLRPGFVTDVAHRLGDHRIVLLEGKL</sequence>
<dbReference type="Proteomes" id="UP000481583">
    <property type="component" value="Unassembled WGS sequence"/>
</dbReference>
<reference evidence="1 2" key="1">
    <citation type="submission" date="2020-02" db="EMBL/GenBank/DDBJ databases">
        <title>Whole-genome analyses of novel actinobacteria.</title>
        <authorList>
            <person name="Sahin N."/>
        </authorList>
    </citation>
    <scope>NUCLEOTIDE SEQUENCE [LARGE SCALE GENOMIC DNA]</scope>
    <source>
        <strain evidence="1 2">A7024</strain>
    </source>
</reference>
<gene>
    <name evidence="1" type="ORF">G5C51_12850</name>
</gene>
<proteinExistence type="predicted"/>
<evidence type="ECO:0000313" key="1">
    <source>
        <dbReference type="EMBL" id="NGN64786.1"/>
    </source>
</evidence>
<dbReference type="EMBL" id="JAAKZV010000043">
    <property type="protein sequence ID" value="NGN64786.1"/>
    <property type="molecule type" value="Genomic_DNA"/>
</dbReference>
<organism evidence="1 2">
    <name type="scientific">Streptomyces coryli</name>
    <dbReference type="NCBI Taxonomy" id="1128680"/>
    <lineage>
        <taxon>Bacteria</taxon>
        <taxon>Bacillati</taxon>
        <taxon>Actinomycetota</taxon>
        <taxon>Actinomycetes</taxon>
        <taxon>Kitasatosporales</taxon>
        <taxon>Streptomycetaceae</taxon>
        <taxon>Streptomyces</taxon>
    </lineage>
</organism>
<name>A0A6G4TZA7_9ACTN</name>
<comment type="caution">
    <text evidence="1">The sequence shown here is derived from an EMBL/GenBank/DDBJ whole genome shotgun (WGS) entry which is preliminary data.</text>
</comment>
<dbReference type="AlphaFoldDB" id="A0A6G4TZA7"/>
<accession>A0A6G4TZA7</accession>
<evidence type="ECO:0000313" key="2">
    <source>
        <dbReference type="Proteomes" id="UP000481583"/>
    </source>
</evidence>
<keyword evidence="2" id="KW-1185">Reference proteome</keyword>
<dbReference type="RefSeq" id="WP_165236598.1">
    <property type="nucleotide sequence ID" value="NZ_JAAKZV010000043.1"/>
</dbReference>
<protein>
    <submittedName>
        <fullName evidence="1">Uncharacterized protein</fullName>
    </submittedName>
</protein>